<evidence type="ECO:0000256" key="2">
    <source>
        <dbReference type="ARBA" id="ARBA00008683"/>
    </source>
</evidence>
<keyword evidence="3" id="KW-1003">Cell membrane</keyword>
<evidence type="ECO:0000256" key="8">
    <source>
        <dbReference type="ARBA" id="ARBA00022989"/>
    </source>
</evidence>
<dbReference type="PANTHER" id="PTHR42987">
    <property type="entry name" value="PEPTIDASE S49"/>
    <property type="match status" value="1"/>
</dbReference>
<evidence type="ECO:0000256" key="1">
    <source>
        <dbReference type="ARBA" id="ARBA00004236"/>
    </source>
</evidence>
<dbReference type="InterPro" id="IPR029045">
    <property type="entry name" value="ClpP/crotonase-like_dom_sf"/>
</dbReference>
<keyword evidence="6" id="KW-0378">Hydrolase</keyword>
<dbReference type="Pfam" id="PF01343">
    <property type="entry name" value="Peptidase_S49"/>
    <property type="match status" value="1"/>
</dbReference>
<evidence type="ECO:0000313" key="14">
    <source>
        <dbReference type="EMBL" id="ABM03740.1"/>
    </source>
</evidence>
<dbReference type="HOGENOM" id="CLU_070316_0_0_6"/>
<feature type="transmembrane region" description="Helical" evidence="11">
    <location>
        <begin position="20"/>
        <end position="43"/>
    </location>
</feature>
<dbReference type="Gene3D" id="6.20.330.10">
    <property type="match status" value="1"/>
</dbReference>
<evidence type="ECO:0000259" key="13">
    <source>
        <dbReference type="Pfam" id="PF08496"/>
    </source>
</evidence>
<dbReference type="Proteomes" id="UP000000639">
    <property type="component" value="Chromosome"/>
</dbReference>
<keyword evidence="9 11" id="KW-0472">Membrane</keyword>
<keyword evidence="5 11" id="KW-0812">Transmembrane</keyword>
<dbReference type="KEGG" id="pin:Ping_1972"/>
<keyword evidence="15" id="KW-1185">Reference proteome</keyword>
<gene>
    <name evidence="14" type="ordered locus">Ping_1972</name>
</gene>
<evidence type="ECO:0000256" key="7">
    <source>
        <dbReference type="ARBA" id="ARBA00022825"/>
    </source>
</evidence>
<evidence type="ECO:0000256" key="9">
    <source>
        <dbReference type="ARBA" id="ARBA00023136"/>
    </source>
</evidence>
<dbReference type="PANTHER" id="PTHR42987:SF4">
    <property type="entry name" value="PROTEASE SOHB-RELATED"/>
    <property type="match status" value="1"/>
</dbReference>
<keyword evidence="8 11" id="KW-1133">Transmembrane helix</keyword>
<dbReference type="InterPro" id="IPR013703">
    <property type="entry name" value="Peptidase_S49_N_proteobac"/>
</dbReference>
<feature type="domain" description="Peptidase S49 N-terminal proteobacteria" evidence="13">
    <location>
        <begin position="13"/>
        <end position="168"/>
    </location>
</feature>
<reference evidence="14 15" key="1">
    <citation type="submission" date="2007-01" db="EMBL/GenBank/DDBJ databases">
        <title>Complete sequence of Psychromonas ingrahamii 37.</title>
        <authorList>
            <consortium name="US DOE Joint Genome Institute"/>
            <person name="Copeland A."/>
            <person name="Lucas S."/>
            <person name="Lapidus A."/>
            <person name="Barry K."/>
            <person name="Detter J.C."/>
            <person name="Glavina del Rio T."/>
            <person name="Hammon N."/>
            <person name="Israni S."/>
            <person name="Dalin E."/>
            <person name="Tice H."/>
            <person name="Pitluck S."/>
            <person name="Thompson L.S."/>
            <person name="Brettin T."/>
            <person name="Bruce D."/>
            <person name="Han C."/>
            <person name="Tapia R."/>
            <person name="Schmutz J."/>
            <person name="Larimer F."/>
            <person name="Land M."/>
            <person name="Hauser L."/>
            <person name="Kyrpides N."/>
            <person name="Ivanova N."/>
            <person name="Staley J."/>
            <person name="Richardson P."/>
        </authorList>
    </citation>
    <scope>NUCLEOTIDE SEQUENCE [LARGE SCALE GENOMIC DNA]</scope>
    <source>
        <strain evidence="14 15">37</strain>
    </source>
</reference>
<accession>A1SW75</accession>
<evidence type="ECO:0000256" key="3">
    <source>
        <dbReference type="ARBA" id="ARBA00022475"/>
    </source>
</evidence>
<keyword evidence="7" id="KW-0720">Serine protease</keyword>
<comment type="subcellular location">
    <subcellularLocation>
        <location evidence="1">Cell membrane</location>
    </subcellularLocation>
</comment>
<dbReference type="AlphaFoldDB" id="A1SW75"/>
<dbReference type="GO" id="GO:0006508">
    <property type="term" value="P:proteolysis"/>
    <property type="evidence" value="ECO:0007669"/>
    <property type="project" value="UniProtKB-KW"/>
</dbReference>
<organism evidence="14 15">
    <name type="scientific">Psychromonas ingrahamii (strain DSM 17664 / CCUG 51855 / 37)</name>
    <dbReference type="NCBI Taxonomy" id="357804"/>
    <lineage>
        <taxon>Bacteria</taxon>
        <taxon>Pseudomonadati</taxon>
        <taxon>Pseudomonadota</taxon>
        <taxon>Gammaproteobacteria</taxon>
        <taxon>Alteromonadales</taxon>
        <taxon>Psychromonadaceae</taxon>
        <taxon>Psychromonas</taxon>
    </lineage>
</organism>
<dbReference type="eggNOG" id="COG0616">
    <property type="taxonomic scope" value="Bacteria"/>
</dbReference>
<comment type="similarity">
    <text evidence="2">Belongs to the peptidase S49 family.</text>
</comment>
<evidence type="ECO:0000256" key="11">
    <source>
        <dbReference type="SAM" id="Phobius"/>
    </source>
</evidence>
<proteinExistence type="inferred from homology"/>
<dbReference type="NCBIfam" id="NF008745">
    <property type="entry name" value="PRK11778.1"/>
    <property type="match status" value="1"/>
</dbReference>
<dbReference type="GO" id="GO:0005886">
    <property type="term" value="C:plasma membrane"/>
    <property type="evidence" value="ECO:0007669"/>
    <property type="project" value="UniProtKB-SubCell"/>
</dbReference>
<dbReference type="InterPro" id="IPR002142">
    <property type="entry name" value="Peptidase_S49"/>
</dbReference>
<protein>
    <submittedName>
        <fullName evidence="14">Inner membrane peptidase, Serine peptidase, MEROPS family S49</fullName>
    </submittedName>
</protein>
<evidence type="ECO:0000256" key="10">
    <source>
        <dbReference type="SAM" id="MobiDB-lite"/>
    </source>
</evidence>
<dbReference type="Pfam" id="PF08496">
    <property type="entry name" value="Peptidase_S49_N"/>
    <property type="match status" value="1"/>
</dbReference>
<feature type="domain" description="Peptidase S49" evidence="12">
    <location>
        <begin position="171"/>
        <end position="311"/>
    </location>
</feature>
<evidence type="ECO:0000256" key="4">
    <source>
        <dbReference type="ARBA" id="ARBA00022670"/>
    </source>
</evidence>
<feature type="region of interest" description="Disordered" evidence="10">
    <location>
        <begin position="78"/>
        <end position="100"/>
    </location>
</feature>
<evidence type="ECO:0000259" key="12">
    <source>
        <dbReference type="Pfam" id="PF01343"/>
    </source>
</evidence>
<feature type="compositionally biased region" description="Basic and acidic residues" evidence="10">
    <location>
        <begin position="83"/>
        <end position="97"/>
    </location>
</feature>
<dbReference type="CDD" id="cd07023">
    <property type="entry name" value="S49_Sppa_N_C"/>
    <property type="match status" value="1"/>
</dbReference>
<evidence type="ECO:0000256" key="5">
    <source>
        <dbReference type="ARBA" id="ARBA00022692"/>
    </source>
</evidence>
<dbReference type="GO" id="GO:0004252">
    <property type="term" value="F:serine-type endopeptidase activity"/>
    <property type="evidence" value="ECO:0007669"/>
    <property type="project" value="InterPro"/>
</dbReference>
<keyword evidence="4" id="KW-0645">Protease</keyword>
<dbReference type="InterPro" id="IPR047272">
    <property type="entry name" value="S49_SppA_C"/>
</dbReference>
<dbReference type="Gene3D" id="3.90.226.10">
    <property type="entry name" value="2-enoyl-CoA Hydratase, Chain A, domain 1"/>
    <property type="match status" value="1"/>
</dbReference>
<name>A1SW75_PSYIN</name>
<dbReference type="EMBL" id="CP000510">
    <property type="protein sequence ID" value="ABM03740.1"/>
    <property type="molecule type" value="Genomic_DNA"/>
</dbReference>
<evidence type="ECO:0000313" key="15">
    <source>
        <dbReference type="Proteomes" id="UP000000639"/>
    </source>
</evidence>
<dbReference type="STRING" id="357804.Ping_1972"/>
<dbReference type="SUPFAM" id="SSF52096">
    <property type="entry name" value="ClpP/crotonase"/>
    <property type="match status" value="1"/>
</dbReference>
<evidence type="ECO:0000256" key="6">
    <source>
        <dbReference type="ARBA" id="ARBA00022801"/>
    </source>
</evidence>
<sequence length="360" mass="40435">MANKINNRNKILEYVIEYGLFFAKIVTFAIAIIAVVAAVIALVSKQKNKKGELQLIDLSEHLKETKKTIEEKLLTHHQLKARHKEEKKNQKETDKAAKKAAKSGLDEKGLAQLYVIDFKGSIDAKEVTSLREEITAILGVATEQDEVFVRLESGGGMVHGYGLAASQLQRLRDHKIPLTISVDKVAASGGYMMACVANKIIAAPFAILGSIGVIAQIPNFNKVLKKHDIEFEQLTAGEYKRTLTMFGENDQAGRDKFKQELEETHDLFKQFVSQQRSQIDIDKVATGEHWYGLQAIERNLVDQISTSDDYLLTQLDSRHIIQIKYTQRKKFADKLGHAAVIALENSLLKIFQTQSNKLFK</sequence>